<proteinExistence type="predicted"/>
<name>A0ABP5FTF8_9MICO</name>
<reference evidence="3" key="1">
    <citation type="journal article" date="2019" name="Int. J. Syst. Evol. Microbiol.">
        <title>The Global Catalogue of Microorganisms (GCM) 10K type strain sequencing project: providing services to taxonomists for standard genome sequencing and annotation.</title>
        <authorList>
            <consortium name="The Broad Institute Genomics Platform"/>
            <consortium name="The Broad Institute Genome Sequencing Center for Infectious Disease"/>
            <person name="Wu L."/>
            <person name="Ma J."/>
        </authorList>
    </citation>
    <scope>NUCLEOTIDE SEQUENCE [LARGE SCALE GENOMIC DNA]</scope>
    <source>
        <strain evidence="3">JCM 14283</strain>
    </source>
</reference>
<comment type="caution">
    <text evidence="2">The sequence shown here is derived from an EMBL/GenBank/DDBJ whole genome shotgun (WGS) entry which is preliminary data.</text>
</comment>
<dbReference type="EMBL" id="BAAANB010000021">
    <property type="protein sequence ID" value="GAA2031911.1"/>
    <property type="molecule type" value="Genomic_DNA"/>
</dbReference>
<dbReference type="PANTHER" id="PTHR21015:SF28">
    <property type="entry name" value="SLL1722 PROTEIN"/>
    <property type="match status" value="1"/>
</dbReference>
<evidence type="ECO:0000313" key="2">
    <source>
        <dbReference type="EMBL" id="GAA2031911.1"/>
    </source>
</evidence>
<gene>
    <name evidence="2" type="ORF">GCM10009740_22360</name>
</gene>
<sequence>MGAVRRHEPRLLIYSQDGLGLGHMRRTSLLAAEFLRQVPGASALTLSDSPLGQYFSTAPGHDFLKLPSIRKSGPGEWEAVSLSASFRDVLGLRRRLIATAVREFDPDILLVDHMPHGAMGELVPALRKLRGHRAHVVLGLRDIIDDPGVVRRRWTAEGAYEALEEFYDEVLVYGSSDVLDVASEYAWPQGPSQRLAYAGYVCGRPHPRARRLAVVSDGCAEGNGRARQDPMRPPTVVVVAGGGADAHPMMAGVLDAAEAVHEETGARFELVTGPFMPREKVAELRRRSKQLPMTDLRRRVHGRGRVARADLVVSMAGYNTTIELLNDGTPALLVPRSGPSAEQRIRASLFAQRGWVHWLDPDLLGSSAVADAIVGALSTPLSPAVGTDLGGRTTAVARLTSHLESWPKLELEPVGT</sequence>
<accession>A0ABP5FTF8</accession>
<evidence type="ECO:0000313" key="3">
    <source>
        <dbReference type="Proteomes" id="UP001501285"/>
    </source>
</evidence>
<dbReference type="SUPFAM" id="SSF53756">
    <property type="entry name" value="UDP-Glycosyltransferase/glycogen phosphorylase"/>
    <property type="match status" value="1"/>
</dbReference>
<evidence type="ECO:0000259" key="1">
    <source>
        <dbReference type="Pfam" id="PF04101"/>
    </source>
</evidence>
<feature type="domain" description="Glycosyl transferase family 28 C-terminal" evidence="1">
    <location>
        <begin position="236"/>
        <end position="354"/>
    </location>
</feature>
<protein>
    <submittedName>
        <fullName evidence="2">Glycosyltransferase</fullName>
    </submittedName>
</protein>
<keyword evidence="3" id="KW-1185">Reference proteome</keyword>
<dbReference type="PANTHER" id="PTHR21015">
    <property type="entry name" value="UDP-N-ACETYLGLUCOSAMINE--N-ACETYLMURAMYL-(PENTAPEPTIDE) PYROPHOSPHORYL-UNDECAPRENOL N-ACETYLGLUCOSAMINE TRANSFERASE 1"/>
    <property type="match status" value="1"/>
</dbReference>
<dbReference type="Proteomes" id="UP001501285">
    <property type="component" value="Unassembled WGS sequence"/>
</dbReference>
<dbReference type="Pfam" id="PF04101">
    <property type="entry name" value="Glyco_tran_28_C"/>
    <property type="match status" value="1"/>
</dbReference>
<dbReference type="Gene3D" id="3.40.50.2000">
    <property type="entry name" value="Glycogen Phosphorylase B"/>
    <property type="match status" value="1"/>
</dbReference>
<organism evidence="2 3">
    <name type="scientific">Terrabacter terrae</name>
    <dbReference type="NCBI Taxonomy" id="318434"/>
    <lineage>
        <taxon>Bacteria</taxon>
        <taxon>Bacillati</taxon>
        <taxon>Actinomycetota</taxon>
        <taxon>Actinomycetes</taxon>
        <taxon>Micrococcales</taxon>
        <taxon>Intrasporangiaceae</taxon>
        <taxon>Terrabacter</taxon>
    </lineage>
</organism>
<dbReference type="InterPro" id="IPR007235">
    <property type="entry name" value="Glyco_trans_28_C"/>
</dbReference>